<evidence type="ECO:0000256" key="6">
    <source>
        <dbReference type="ARBA" id="ARBA00023303"/>
    </source>
</evidence>
<dbReference type="GO" id="GO:0062054">
    <property type="term" value="F:fluoride channel activity"/>
    <property type="evidence" value="ECO:0007669"/>
    <property type="project" value="UniProtKB-UniRule"/>
</dbReference>
<evidence type="ECO:0000256" key="1">
    <source>
        <dbReference type="ARBA" id="ARBA00004651"/>
    </source>
</evidence>
<dbReference type="PANTHER" id="PTHR28259:SF1">
    <property type="entry name" value="FLUORIDE EXPORT PROTEIN 1-RELATED"/>
    <property type="match status" value="1"/>
</dbReference>
<dbReference type="GO" id="GO:0005886">
    <property type="term" value="C:plasma membrane"/>
    <property type="evidence" value="ECO:0007669"/>
    <property type="project" value="UniProtKB-SubCell"/>
</dbReference>
<keyword evidence="6 10" id="KW-0407">Ion channel</keyword>
<dbReference type="AlphaFoldDB" id="A0A7T4DJD0"/>
<comment type="function">
    <text evidence="9 10">Fluoride-specific ion channel. Important for reducing fluoride concentration in the cell, thus reducing its toxicity.</text>
</comment>
<dbReference type="EMBL" id="CP065989">
    <property type="protein sequence ID" value="QQB15472.1"/>
    <property type="molecule type" value="Genomic_DNA"/>
</dbReference>
<keyword evidence="10" id="KW-0479">Metal-binding</keyword>
<feature type="transmembrane region" description="Helical" evidence="10">
    <location>
        <begin position="65"/>
        <end position="86"/>
    </location>
</feature>
<feature type="transmembrane region" description="Helical" evidence="10">
    <location>
        <begin position="98"/>
        <end position="121"/>
    </location>
</feature>
<dbReference type="InterPro" id="IPR003691">
    <property type="entry name" value="FluC"/>
</dbReference>
<dbReference type="PANTHER" id="PTHR28259">
    <property type="entry name" value="FLUORIDE EXPORT PROTEIN 1-RELATED"/>
    <property type="match status" value="1"/>
</dbReference>
<evidence type="ECO:0000256" key="4">
    <source>
        <dbReference type="ARBA" id="ARBA00022989"/>
    </source>
</evidence>
<keyword evidence="4 10" id="KW-1133">Transmembrane helix</keyword>
<dbReference type="HAMAP" id="MF_00454">
    <property type="entry name" value="FluC"/>
    <property type="match status" value="1"/>
</dbReference>
<evidence type="ECO:0000256" key="10">
    <source>
        <dbReference type="HAMAP-Rule" id="MF_00454"/>
    </source>
</evidence>
<evidence type="ECO:0000256" key="3">
    <source>
        <dbReference type="ARBA" id="ARBA00022692"/>
    </source>
</evidence>
<sequence>MTALVFATIAVAGGLGAVARMVLDGLIKARLRGSTPWGTIAINVSGSLVLGYLTGLAAGQLLPTAWFLVIGTGFLGGYTTFSTASFETVRLLQERTWVISAVSALGTLVVATAAAGLGLWLGGLA</sequence>
<keyword evidence="10" id="KW-0915">Sodium</keyword>
<protein>
    <recommendedName>
        <fullName evidence="10">Fluoride-specific ion channel FluC</fullName>
    </recommendedName>
</protein>
<comment type="similarity">
    <text evidence="7 10">Belongs to the fluoride channel Fluc/FEX (TC 1.A.43) family.</text>
</comment>
<evidence type="ECO:0000256" key="7">
    <source>
        <dbReference type="ARBA" id="ARBA00035120"/>
    </source>
</evidence>
<gene>
    <name evidence="10 11" type="primary">crcB</name>
    <name evidence="10" type="synonym">fluC</name>
    <name evidence="11" type="ORF">I6H47_05905</name>
</gene>
<keyword evidence="10" id="KW-0406">Ion transport</keyword>
<feature type="binding site" evidence="10">
    <location>
        <position position="79"/>
    </location>
    <ligand>
        <name>Na(+)</name>
        <dbReference type="ChEBI" id="CHEBI:29101"/>
        <note>structural</note>
    </ligand>
</feature>
<evidence type="ECO:0000256" key="5">
    <source>
        <dbReference type="ARBA" id="ARBA00023136"/>
    </source>
</evidence>
<feature type="transmembrane region" description="Helical" evidence="10">
    <location>
        <begin position="40"/>
        <end position="58"/>
    </location>
</feature>
<evidence type="ECO:0000256" key="2">
    <source>
        <dbReference type="ARBA" id="ARBA00022475"/>
    </source>
</evidence>
<dbReference type="Pfam" id="PF02537">
    <property type="entry name" value="CRCB"/>
    <property type="match status" value="1"/>
</dbReference>
<keyword evidence="5 10" id="KW-0472">Membrane</keyword>
<accession>A0A7T4DJD0</accession>
<evidence type="ECO:0000256" key="8">
    <source>
        <dbReference type="ARBA" id="ARBA00035585"/>
    </source>
</evidence>
<comment type="subcellular location">
    <subcellularLocation>
        <location evidence="1 10">Cell membrane</location>
        <topology evidence="1 10">Multi-pass membrane protein</topology>
    </subcellularLocation>
</comment>
<name>A0A7T4DJD0_9MICO</name>
<feature type="binding site" evidence="10">
    <location>
        <position position="76"/>
    </location>
    <ligand>
        <name>Na(+)</name>
        <dbReference type="ChEBI" id="CHEBI:29101"/>
        <note>structural</note>
    </ligand>
</feature>
<proteinExistence type="inferred from homology"/>
<dbReference type="RefSeq" id="WP_198500459.1">
    <property type="nucleotide sequence ID" value="NZ_CP065989.1"/>
</dbReference>
<keyword evidence="3 10" id="KW-0812">Transmembrane</keyword>
<evidence type="ECO:0000313" key="12">
    <source>
        <dbReference type="Proteomes" id="UP000595374"/>
    </source>
</evidence>
<dbReference type="GO" id="GO:0140114">
    <property type="term" value="P:cellular detoxification of fluoride"/>
    <property type="evidence" value="ECO:0007669"/>
    <property type="project" value="UniProtKB-UniRule"/>
</dbReference>
<comment type="catalytic activity">
    <reaction evidence="8">
        <text>fluoride(in) = fluoride(out)</text>
        <dbReference type="Rhea" id="RHEA:76159"/>
        <dbReference type="ChEBI" id="CHEBI:17051"/>
    </reaction>
    <physiologicalReaction direction="left-to-right" evidence="8">
        <dbReference type="Rhea" id="RHEA:76160"/>
    </physiologicalReaction>
</comment>
<organism evidence="11 12">
    <name type="scientific">Brevibacterium casei</name>
    <dbReference type="NCBI Taxonomy" id="33889"/>
    <lineage>
        <taxon>Bacteria</taxon>
        <taxon>Bacillati</taxon>
        <taxon>Actinomycetota</taxon>
        <taxon>Actinomycetes</taxon>
        <taxon>Micrococcales</taxon>
        <taxon>Brevibacteriaceae</taxon>
        <taxon>Brevibacterium</taxon>
    </lineage>
</organism>
<comment type="activity regulation">
    <text evidence="10">Na(+) is not transported, but it plays an essential structural role and its presence is essential for fluoride channel function.</text>
</comment>
<dbReference type="Proteomes" id="UP000595374">
    <property type="component" value="Chromosome"/>
</dbReference>
<evidence type="ECO:0000256" key="9">
    <source>
        <dbReference type="ARBA" id="ARBA00049940"/>
    </source>
</evidence>
<evidence type="ECO:0000313" key="11">
    <source>
        <dbReference type="EMBL" id="QQB15472.1"/>
    </source>
</evidence>
<dbReference type="NCBIfam" id="TIGR00494">
    <property type="entry name" value="crcB"/>
    <property type="match status" value="1"/>
</dbReference>
<keyword evidence="10" id="KW-0813">Transport</keyword>
<dbReference type="GO" id="GO:0046872">
    <property type="term" value="F:metal ion binding"/>
    <property type="evidence" value="ECO:0007669"/>
    <property type="project" value="UniProtKB-KW"/>
</dbReference>
<reference evidence="11 12" key="1">
    <citation type="submission" date="2020-12" db="EMBL/GenBank/DDBJ databases">
        <title>FDA dAtabase for Regulatory Grade micrObial Sequences (FDA-ARGOS): Supporting development and validation of Infectious Disease Dx tests.</title>
        <authorList>
            <person name="Sproer C."/>
            <person name="Gronow S."/>
            <person name="Severitt S."/>
            <person name="Schroder I."/>
            <person name="Tallon L."/>
            <person name="Sadzewicz L."/>
            <person name="Zhao X."/>
            <person name="Boylan J."/>
            <person name="Ott S."/>
            <person name="Bowen H."/>
            <person name="Vavikolanu K."/>
            <person name="Mehta A."/>
            <person name="Aluvathingal J."/>
            <person name="Nadendla S."/>
            <person name="Lowell S."/>
            <person name="Myers T."/>
            <person name="Yan Y."/>
            <person name="Sichtig H."/>
        </authorList>
    </citation>
    <scope>NUCLEOTIDE SEQUENCE [LARGE SCALE GENOMIC DNA]</scope>
    <source>
        <strain evidence="11 12">FDAARGOS_990</strain>
    </source>
</reference>
<keyword evidence="2 10" id="KW-1003">Cell membrane</keyword>